<dbReference type="AlphaFoldDB" id="Q89KP0"/>
<evidence type="ECO:0000313" key="2">
    <source>
        <dbReference type="EMBL" id="BAC50129.1"/>
    </source>
</evidence>
<feature type="domain" description="DUF2846" evidence="1">
    <location>
        <begin position="64"/>
        <end position="155"/>
    </location>
</feature>
<proteinExistence type="predicted"/>
<dbReference type="InterPro" id="IPR022548">
    <property type="entry name" value="DUF2846"/>
</dbReference>
<keyword evidence="3" id="KW-1185">Reference proteome</keyword>
<dbReference type="OrthoDB" id="8230298at2"/>
<dbReference type="Pfam" id="PF11008">
    <property type="entry name" value="DUF2846"/>
    <property type="match status" value="1"/>
</dbReference>
<dbReference type="HOGENOM" id="CLU_132500_0_0_5"/>
<organism evidence="2 3">
    <name type="scientific">Bradyrhizobium diazoefficiens (strain JCM 10833 / BCRC 13528 / IAM 13628 / NBRC 14792 / USDA 110)</name>
    <dbReference type="NCBI Taxonomy" id="224911"/>
    <lineage>
        <taxon>Bacteria</taxon>
        <taxon>Pseudomonadati</taxon>
        <taxon>Pseudomonadota</taxon>
        <taxon>Alphaproteobacteria</taxon>
        <taxon>Hyphomicrobiales</taxon>
        <taxon>Nitrobacteraceae</taxon>
        <taxon>Bradyrhizobium</taxon>
    </lineage>
</organism>
<reference evidence="3" key="1">
    <citation type="journal article" date="2002" name="DNA Res.">
        <title>Complete genomic sequence of nitrogen-fixing symbiotic bacterium Bradyrhizobium japonicum USDA110.</title>
        <authorList>
            <person name="Kaneko T."/>
            <person name="Nakamura Y."/>
            <person name="Sato S."/>
            <person name="Minamisawa K."/>
            <person name="Uchiumi T."/>
            <person name="Sasamoto S."/>
            <person name="Watanabe A."/>
            <person name="Idesawa K."/>
            <person name="Iriguchi M."/>
            <person name="Kawashima K."/>
            <person name="Kohara M."/>
            <person name="Matsumoto M."/>
            <person name="Shimpo S."/>
            <person name="Tsuruoka H."/>
            <person name="Wada T."/>
            <person name="Yamada M."/>
            <person name="Tabata S."/>
        </authorList>
    </citation>
    <scope>NUCLEOTIDE SEQUENCE [LARGE SCALE GENOMIC DNA]</scope>
    <source>
        <strain evidence="3">JCM 10833 / BCRC 13528 / IAM 13628 / NBRC 14792 / USDA 110</strain>
    </source>
</reference>
<name>Q89KP0_BRADU</name>
<dbReference type="InParanoid" id="Q89KP0"/>
<dbReference type="EMBL" id="BA000040">
    <property type="protein sequence ID" value="BAC50129.1"/>
    <property type="molecule type" value="Genomic_DNA"/>
</dbReference>
<gene>
    <name evidence="2" type="ordered locus">bll4864</name>
</gene>
<dbReference type="EnsemblBacteria" id="BAC50129">
    <property type="protein sequence ID" value="BAC50129"/>
    <property type="gene ID" value="BAC50129"/>
</dbReference>
<dbReference type="eggNOG" id="ENOG5030UVI">
    <property type="taxonomic scope" value="Bacteria"/>
</dbReference>
<sequence>MVVGCCCNPALILASIHPGNGLGCAMLRWGALVVTAGVMLAGCVSDQVGTDFASVSKKIGPPRAGQSRVVFLQDKRNGLSMAFCACEVKLDGAPMGKVLAGKYAYADRPAGRHDVLVTELMFPGDTKREIVMESGRTHFYLIKSSARHDAATGGAVLGGLAGLAVVSVATAGESNPGPAELVALDEATARTKLAELQAVE</sequence>
<dbReference type="STRING" id="224911.AAV28_21630"/>
<evidence type="ECO:0000259" key="1">
    <source>
        <dbReference type="Pfam" id="PF11008"/>
    </source>
</evidence>
<evidence type="ECO:0000313" key="3">
    <source>
        <dbReference type="Proteomes" id="UP000002526"/>
    </source>
</evidence>
<accession>Q89KP0</accession>
<protein>
    <submittedName>
        <fullName evidence="2">Bll4864 protein</fullName>
    </submittedName>
</protein>
<dbReference type="Proteomes" id="UP000002526">
    <property type="component" value="Chromosome"/>
</dbReference>
<dbReference type="PATRIC" id="fig|224911.5.peg.4945"/>
<dbReference type="KEGG" id="bja:bll4864"/>